<reference evidence="1 2" key="1">
    <citation type="journal article" date="2013" name="Genome Announc.">
        <title>Complete Genome Sequence of Glaciecola psychrophila Strain 170T.</title>
        <authorList>
            <person name="Yin J."/>
            <person name="Chen J."/>
            <person name="Liu G."/>
            <person name="Yu Y."/>
            <person name="Song L."/>
            <person name="Wang X."/>
            <person name="Qu X."/>
        </authorList>
    </citation>
    <scope>NUCLEOTIDE SEQUENCE [LARGE SCALE GENOMIC DNA]</scope>
    <source>
        <strain evidence="1 2">170</strain>
    </source>
</reference>
<keyword evidence="2" id="KW-1185">Reference proteome</keyword>
<dbReference type="PATRIC" id="fig|1129794.4.peg.56"/>
<dbReference type="STRING" id="1129794.C427_0060"/>
<gene>
    <name evidence="1" type="ORF">C427_0060</name>
</gene>
<evidence type="ECO:0000313" key="1">
    <source>
        <dbReference type="EMBL" id="AGH42170.1"/>
    </source>
</evidence>
<evidence type="ECO:0000313" key="2">
    <source>
        <dbReference type="Proteomes" id="UP000011864"/>
    </source>
</evidence>
<sequence length="40" mass="4619">MSQLTLLQEGAFYTVKNILIQQQCVNSDHFYQKAMATAFH</sequence>
<dbReference type="Proteomes" id="UP000011864">
    <property type="component" value="Chromosome"/>
</dbReference>
<dbReference type="AlphaFoldDB" id="K6ZUW3"/>
<name>K6ZUW3_9ALTE</name>
<dbReference type="EMBL" id="CP003837">
    <property type="protein sequence ID" value="AGH42170.1"/>
    <property type="molecule type" value="Genomic_DNA"/>
</dbReference>
<protein>
    <submittedName>
        <fullName evidence="1">Uncharacterized protein</fullName>
    </submittedName>
</protein>
<accession>K6ZUW3</accession>
<proteinExistence type="predicted"/>
<dbReference type="HOGENOM" id="CLU_3293750_0_0_6"/>
<dbReference type="KEGG" id="gps:C427_0060"/>
<organism evidence="1 2">
    <name type="scientific">Paraglaciecola psychrophila 170</name>
    <dbReference type="NCBI Taxonomy" id="1129794"/>
    <lineage>
        <taxon>Bacteria</taxon>
        <taxon>Pseudomonadati</taxon>
        <taxon>Pseudomonadota</taxon>
        <taxon>Gammaproteobacteria</taxon>
        <taxon>Alteromonadales</taxon>
        <taxon>Alteromonadaceae</taxon>
        <taxon>Paraglaciecola</taxon>
    </lineage>
</organism>